<evidence type="ECO:0000256" key="5">
    <source>
        <dbReference type="PIRNR" id="PIRNR032184"/>
    </source>
</evidence>
<dbReference type="InterPro" id="IPR016024">
    <property type="entry name" value="ARM-type_fold"/>
</dbReference>
<evidence type="ECO:0000256" key="1">
    <source>
        <dbReference type="ARBA" id="ARBA00008613"/>
    </source>
</evidence>
<dbReference type="PIRSF" id="PIRSF032184">
    <property type="entry name" value="ATPase_V1_H"/>
    <property type="match status" value="1"/>
</dbReference>
<comment type="subunit">
    <text evidence="5">V-ATPase is a heteromultimeric enzyme made up of two complexes: the ATP-hydrolytic V1 complex and the proton translocation V0 complex.</text>
</comment>
<sequence>MSADVPDVPAAMVSNQFFDEFTERVRVKPIPWEGYSRAGLISGEELQQLKRFQQELGAEQRQEPLARHVPLLVKLVEGLSSIDALQYLLVVLDELVEGDCGALDALRECMDDGSLARAMFRCLDKKDDYLGLKACKILVGTVVAVQHAEDDFDFARLFAYLEKCLKSELTSVVDVALQILQSALRVRRARTVLYNDGVPCLTQMLDVLKRSHQGAAAATTTTTTAAAPANGGPPRASRGVVAVSQMQYGVVFCLWLLTFERGIAATLNKRYDVVPVMVDVARSAVKEKVIRMIVATWANMLELAPAANVPNMLVAKVPGCLATLAAGRNFKDEDLREGVRRLAEDLAAHTGVMTTWDEYLNEVASGKLQWAPAHRSEQFWKLHVHKMDSDDHRVVRQLAGILASDTASETALAVACHDLSQYVKFNPDGKKLLARIGAKARIMELMTSDLPEVRYEALLCVQQIMLNAWRN</sequence>
<dbReference type="GO" id="GO:0000221">
    <property type="term" value="C:vacuolar proton-transporting V-type ATPase, V1 domain"/>
    <property type="evidence" value="ECO:0007669"/>
    <property type="project" value="UniProtKB-UniRule"/>
</dbReference>
<keyword evidence="3 5" id="KW-0375">Hydrogen ion transport</keyword>
<evidence type="ECO:0000256" key="4">
    <source>
        <dbReference type="ARBA" id="ARBA00023065"/>
    </source>
</evidence>
<dbReference type="PANTHER" id="PTHR10698:SF0">
    <property type="entry name" value="V-TYPE PROTON ATPASE SUBUNIT H"/>
    <property type="match status" value="1"/>
</dbReference>
<evidence type="ECO:0000259" key="6">
    <source>
        <dbReference type="Pfam" id="PF11698"/>
    </source>
</evidence>
<comment type="caution">
    <text evidence="7">The sequence shown here is derived from an EMBL/GenBank/DDBJ whole genome shotgun (WGS) entry which is preliminary data.</text>
</comment>
<name>A0A9W8LJA3_9FUNG</name>
<dbReference type="GO" id="GO:0046961">
    <property type="term" value="F:proton-transporting ATPase activity, rotational mechanism"/>
    <property type="evidence" value="ECO:0007669"/>
    <property type="project" value="UniProtKB-UniRule"/>
</dbReference>
<dbReference type="Pfam" id="PF11698">
    <property type="entry name" value="V-ATPase_H_C"/>
    <property type="match status" value="1"/>
</dbReference>
<gene>
    <name evidence="7" type="primary">VMA13</name>
    <name evidence="7" type="ORF">H4R18_001360</name>
</gene>
<dbReference type="Proteomes" id="UP001140217">
    <property type="component" value="Unassembled WGS sequence"/>
</dbReference>
<accession>A0A9W8LJA3</accession>
<dbReference type="EMBL" id="JANBUL010000034">
    <property type="protein sequence ID" value="KAJ2784047.1"/>
    <property type="molecule type" value="Genomic_DNA"/>
</dbReference>
<comment type="function">
    <text evidence="5">Subunit of the V1 complex of vacuolar(H+)-ATPase (V-ATPase), a multisubunit enzyme composed of a peripheral complex (V1) that hydrolyzes ATP and a membrane integral complex (V0) that translocates protons. V-ATPase is responsible for acidifying and maintaining the pH of intracellular compartments.</text>
</comment>
<dbReference type="InterPro" id="IPR011989">
    <property type="entry name" value="ARM-like"/>
</dbReference>
<protein>
    <recommendedName>
        <fullName evidence="5">V-type proton ATPase subunit H</fullName>
    </recommendedName>
</protein>
<reference evidence="7" key="1">
    <citation type="submission" date="2022-07" db="EMBL/GenBank/DDBJ databases">
        <title>Phylogenomic reconstructions and comparative analyses of Kickxellomycotina fungi.</title>
        <authorList>
            <person name="Reynolds N.K."/>
            <person name="Stajich J.E."/>
            <person name="Barry K."/>
            <person name="Grigoriev I.V."/>
            <person name="Crous P."/>
            <person name="Smith M.E."/>
        </authorList>
    </citation>
    <scope>NUCLEOTIDE SEQUENCE</scope>
    <source>
        <strain evidence="7">NBRC 105414</strain>
    </source>
</reference>
<dbReference type="Pfam" id="PF03224">
    <property type="entry name" value="V-ATPase_H_N"/>
    <property type="match status" value="1"/>
</dbReference>
<dbReference type="Gene3D" id="1.25.40.150">
    <property type="entry name" value="V-type ATPase, subunit H, C-terminal domain"/>
    <property type="match status" value="1"/>
</dbReference>
<dbReference type="AlphaFoldDB" id="A0A9W8LJA3"/>
<keyword evidence="4 5" id="KW-0406">Ion transport</keyword>
<evidence type="ECO:0000256" key="3">
    <source>
        <dbReference type="ARBA" id="ARBA00022781"/>
    </source>
</evidence>
<dbReference type="SUPFAM" id="SSF48371">
    <property type="entry name" value="ARM repeat"/>
    <property type="match status" value="1"/>
</dbReference>
<proteinExistence type="inferred from homology"/>
<dbReference type="GO" id="GO:0000329">
    <property type="term" value="C:fungal-type vacuole membrane"/>
    <property type="evidence" value="ECO:0007669"/>
    <property type="project" value="TreeGrafter"/>
</dbReference>
<dbReference type="PANTHER" id="PTHR10698">
    <property type="entry name" value="V-TYPE PROTON ATPASE SUBUNIT H"/>
    <property type="match status" value="1"/>
</dbReference>
<dbReference type="InterPro" id="IPR038497">
    <property type="entry name" value="ATPase_V1-cplx_hsu_C_sf"/>
</dbReference>
<dbReference type="InterPro" id="IPR011987">
    <property type="entry name" value="ATPase_V1-cplx_hsu_C"/>
</dbReference>
<dbReference type="InterPro" id="IPR004908">
    <property type="entry name" value="ATPase_V1-cplx_hsu"/>
</dbReference>
<comment type="similarity">
    <text evidence="1 5">Belongs to the V-ATPase H subunit family.</text>
</comment>
<dbReference type="OrthoDB" id="10263554at2759"/>
<keyword evidence="8" id="KW-1185">Reference proteome</keyword>
<organism evidence="7 8">
    <name type="scientific">Coemansia javaensis</name>
    <dbReference type="NCBI Taxonomy" id="2761396"/>
    <lineage>
        <taxon>Eukaryota</taxon>
        <taxon>Fungi</taxon>
        <taxon>Fungi incertae sedis</taxon>
        <taxon>Zoopagomycota</taxon>
        <taxon>Kickxellomycotina</taxon>
        <taxon>Kickxellomycetes</taxon>
        <taxon>Kickxellales</taxon>
        <taxon>Kickxellaceae</taxon>
        <taxon>Coemansia</taxon>
    </lineage>
</organism>
<evidence type="ECO:0000313" key="8">
    <source>
        <dbReference type="Proteomes" id="UP001140217"/>
    </source>
</evidence>
<dbReference type="Gene3D" id="1.25.10.10">
    <property type="entry name" value="Leucine-rich Repeat Variant"/>
    <property type="match status" value="1"/>
</dbReference>
<evidence type="ECO:0000256" key="2">
    <source>
        <dbReference type="ARBA" id="ARBA00022448"/>
    </source>
</evidence>
<feature type="domain" description="ATPase V1 complex subunit H C-terminal" evidence="6">
    <location>
        <begin position="353"/>
        <end position="469"/>
    </location>
</feature>
<evidence type="ECO:0000313" key="7">
    <source>
        <dbReference type="EMBL" id="KAJ2784047.1"/>
    </source>
</evidence>
<keyword evidence="2 5" id="KW-0813">Transport</keyword>